<keyword evidence="3 9" id="KW-0347">Helicase</keyword>
<name>A0A4V6YS53_9HELI</name>
<sequence>MNLTEEQKEIVESQSQITLVNAYAGTGKTSTLVEYCKKRAESKILYLAYNSSMAKEATKKFSSLENVNCVTIHSLALRSLKEKIHPYRSRLSNSSLTPKDLFAYFEGNKYQGIFANMLMKLFRKFINSNMTIEEALASCNSDEKQISFLLPKLWSDILTDDDLPFEHDFYLKMYQLDSPDLSEYEYILVDEAQDLNPVMFDIVSTQKSKQVYIGDTYQKIYGFRECINALDMLKDHKDARIFYLTRTFRCPNYIVDRANPFLYLLGASKPLVGQDVEFDENLLPKSGNKQCIICRTNAKVFDYVVSNPEVKFHFIGGIKGYNFSDILDIALLHSRNPETRKFIRNNFYSKFQDAKELREYIKECSDVEAKTRLMIFYKYAKTQNLFAVVRDIKHYPIKDADCIITSAHKSKGLEWDFVQIENDFIDLLKIMDDHKGCPFEVSREELNLLYVALTRAKKKMELPEQYAFDFQQIRDIEEKISLIE</sequence>
<gene>
    <name evidence="11" type="ORF">LS74_009060</name>
</gene>
<dbReference type="PROSITE" id="PS51198">
    <property type="entry name" value="UVRD_HELICASE_ATP_BIND"/>
    <property type="match status" value="1"/>
</dbReference>
<keyword evidence="1 9" id="KW-0547">Nucleotide-binding</keyword>
<evidence type="ECO:0000256" key="6">
    <source>
        <dbReference type="ARBA" id="ARBA00034617"/>
    </source>
</evidence>
<evidence type="ECO:0000256" key="1">
    <source>
        <dbReference type="ARBA" id="ARBA00022741"/>
    </source>
</evidence>
<dbReference type="GO" id="GO:0031297">
    <property type="term" value="P:replication fork processing"/>
    <property type="evidence" value="ECO:0007669"/>
    <property type="project" value="TreeGrafter"/>
</dbReference>
<comment type="catalytic activity">
    <reaction evidence="8">
        <text>ATP + H2O = ADP + phosphate + H(+)</text>
        <dbReference type="Rhea" id="RHEA:13065"/>
        <dbReference type="ChEBI" id="CHEBI:15377"/>
        <dbReference type="ChEBI" id="CHEBI:15378"/>
        <dbReference type="ChEBI" id="CHEBI:30616"/>
        <dbReference type="ChEBI" id="CHEBI:43474"/>
        <dbReference type="ChEBI" id="CHEBI:456216"/>
        <dbReference type="EC" id="5.6.2.4"/>
    </reaction>
</comment>
<dbReference type="GO" id="GO:0003677">
    <property type="term" value="F:DNA binding"/>
    <property type="evidence" value="ECO:0007669"/>
    <property type="project" value="InterPro"/>
</dbReference>
<dbReference type="RefSeq" id="WP_034586262.1">
    <property type="nucleotide sequence ID" value="NZ_JRPE02000015.1"/>
</dbReference>
<dbReference type="Gene3D" id="3.40.50.300">
    <property type="entry name" value="P-loop containing nucleotide triphosphate hydrolases"/>
    <property type="match status" value="2"/>
</dbReference>
<dbReference type="GO" id="GO:0000724">
    <property type="term" value="P:double-strand break repair via homologous recombination"/>
    <property type="evidence" value="ECO:0007669"/>
    <property type="project" value="TreeGrafter"/>
</dbReference>
<dbReference type="Pfam" id="PF13361">
    <property type="entry name" value="UvrD_C"/>
    <property type="match status" value="1"/>
</dbReference>
<keyword evidence="12" id="KW-1185">Reference proteome</keyword>
<dbReference type="EC" id="5.6.2.4" evidence="7"/>
<evidence type="ECO:0000313" key="12">
    <source>
        <dbReference type="Proteomes" id="UP000029921"/>
    </source>
</evidence>
<dbReference type="GO" id="GO:0016887">
    <property type="term" value="F:ATP hydrolysis activity"/>
    <property type="evidence" value="ECO:0007669"/>
    <property type="project" value="RHEA"/>
</dbReference>
<dbReference type="GO" id="GO:0043138">
    <property type="term" value="F:3'-5' DNA helicase activity"/>
    <property type="evidence" value="ECO:0007669"/>
    <property type="project" value="UniProtKB-EC"/>
</dbReference>
<evidence type="ECO:0000259" key="10">
    <source>
        <dbReference type="PROSITE" id="PS51198"/>
    </source>
</evidence>
<evidence type="ECO:0000256" key="9">
    <source>
        <dbReference type="PROSITE-ProRule" id="PRU00560"/>
    </source>
</evidence>
<evidence type="ECO:0000256" key="8">
    <source>
        <dbReference type="ARBA" id="ARBA00048988"/>
    </source>
</evidence>
<dbReference type="AlphaFoldDB" id="A0A4V6YS53"/>
<feature type="domain" description="UvrD-like helicase ATP-binding" evidence="10">
    <location>
        <begin position="1"/>
        <end position="251"/>
    </location>
</feature>
<feature type="binding site" evidence="9">
    <location>
        <begin position="22"/>
        <end position="29"/>
    </location>
    <ligand>
        <name>ATP</name>
        <dbReference type="ChEBI" id="CHEBI:30616"/>
    </ligand>
</feature>
<protein>
    <recommendedName>
        <fullName evidence="7">DNA 3'-5' helicase</fullName>
        <ecNumber evidence="7">5.6.2.4</ecNumber>
    </recommendedName>
</protein>
<comment type="catalytic activity">
    <reaction evidence="6">
        <text>Couples ATP hydrolysis with the unwinding of duplex DNA by translocating in the 3'-5' direction.</text>
        <dbReference type="EC" id="5.6.2.4"/>
    </reaction>
</comment>
<evidence type="ECO:0000256" key="5">
    <source>
        <dbReference type="ARBA" id="ARBA00023235"/>
    </source>
</evidence>
<reference evidence="11 12" key="1">
    <citation type="journal article" date="2014" name="Genome Announc.">
        <title>Draft genome sequences of eight enterohepatic helicobacter species isolated from both laboratory and wild rodents.</title>
        <authorList>
            <person name="Sheh A."/>
            <person name="Shen Z."/>
            <person name="Fox J.G."/>
        </authorList>
    </citation>
    <scope>NUCLEOTIDE SEQUENCE [LARGE SCALE GENOMIC DNA]</scope>
    <source>
        <strain evidence="11 12">MIT 96-1001</strain>
    </source>
</reference>
<dbReference type="Proteomes" id="UP000029921">
    <property type="component" value="Unassembled WGS sequence"/>
</dbReference>
<keyword evidence="2 9" id="KW-0378">Hydrolase</keyword>
<organism evidence="11 12">
    <name type="scientific">Helicobacter magdeburgensis</name>
    <dbReference type="NCBI Taxonomy" id="471858"/>
    <lineage>
        <taxon>Bacteria</taxon>
        <taxon>Pseudomonadati</taxon>
        <taxon>Campylobacterota</taxon>
        <taxon>Epsilonproteobacteria</taxon>
        <taxon>Campylobacterales</taxon>
        <taxon>Helicobacteraceae</taxon>
        <taxon>Helicobacter</taxon>
    </lineage>
</organism>
<evidence type="ECO:0000256" key="2">
    <source>
        <dbReference type="ARBA" id="ARBA00022801"/>
    </source>
</evidence>
<proteinExistence type="predicted"/>
<dbReference type="PANTHER" id="PTHR11070:SF30">
    <property type="entry name" value="F-BOX DNA HELICASE 1"/>
    <property type="match status" value="1"/>
</dbReference>
<dbReference type="SUPFAM" id="SSF52540">
    <property type="entry name" value="P-loop containing nucleoside triphosphate hydrolases"/>
    <property type="match status" value="1"/>
</dbReference>
<dbReference type="InterPro" id="IPR027417">
    <property type="entry name" value="P-loop_NTPase"/>
</dbReference>
<dbReference type="InterPro" id="IPR000212">
    <property type="entry name" value="DNA_helicase_UvrD/REP"/>
</dbReference>
<dbReference type="InterPro" id="IPR014016">
    <property type="entry name" value="UvrD-like_ATP-bd"/>
</dbReference>
<evidence type="ECO:0000256" key="3">
    <source>
        <dbReference type="ARBA" id="ARBA00022806"/>
    </source>
</evidence>
<evidence type="ECO:0000256" key="7">
    <source>
        <dbReference type="ARBA" id="ARBA00034808"/>
    </source>
</evidence>
<dbReference type="EMBL" id="JRPE02000015">
    <property type="protein sequence ID" value="TLD91382.1"/>
    <property type="molecule type" value="Genomic_DNA"/>
</dbReference>
<comment type="caution">
    <text evidence="11">The sequence shown here is derived from an EMBL/GenBank/DDBJ whole genome shotgun (WGS) entry which is preliminary data.</text>
</comment>
<evidence type="ECO:0000256" key="4">
    <source>
        <dbReference type="ARBA" id="ARBA00022840"/>
    </source>
</evidence>
<evidence type="ECO:0000313" key="11">
    <source>
        <dbReference type="EMBL" id="TLD91382.1"/>
    </source>
</evidence>
<dbReference type="PANTHER" id="PTHR11070">
    <property type="entry name" value="UVRD / RECB / PCRA DNA HELICASE FAMILY MEMBER"/>
    <property type="match status" value="1"/>
</dbReference>
<dbReference type="Pfam" id="PF00580">
    <property type="entry name" value="UvrD-helicase"/>
    <property type="match status" value="1"/>
</dbReference>
<keyword evidence="5" id="KW-0413">Isomerase</keyword>
<dbReference type="InterPro" id="IPR014017">
    <property type="entry name" value="DNA_helicase_UvrD-like_C"/>
</dbReference>
<dbReference type="GO" id="GO:0005524">
    <property type="term" value="F:ATP binding"/>
    <property type="evidence" value="ECO:0007669"/>
    <property type="project" value="UniProtKB-UniRule"/>
</dbReference>
<accession>A0A4V6YS53</accession>
<keyword evidence="4 9" id="KW-0067">ATP-binding</keyword>